<reference evidence="1" key="1">
    <citation type="journal article" date="2015" name="Proc. Natl. Acad. Sci. U.S.A.">
        <title>Networks of energetic and metabolic interactions define dynamics in microbial communities.</title>
        <authorList>
            <person name="Embree M."/>
            <person name="Liu J.K."/>
            <person name="Al-Bassam M.M."/>
            <person name="Zengler K."/>
        </authorList>
    </citation>
    <scope>NUCLEOTIDE SEQUENCE</scope>
</reference>
<comment type="caution">
    <text evidence="1">The sequence shown here is derived from an EMBL/GenBank/DDBJ whole genome shotgun (WGS) entry which is preliminary data.</text>
</comment>
<dbReference type="AlphaFoldDB" id="A0A0W8FDR0"/>
<organism evidence="1">
    <name type="scientific">hydrocarbon metagenome</name>
    <dbReference type="NCBI Taxonomy" id="938273"/>
    <lineage>
        <taxon>unclassified sequences</taxon>
        <taxon>metagenomes</taxon>
        <taxon>ecological metagenomes</taxon>
    </lineage>
</organism>
<gene>
    <name evidence="1" type="ORF">ASZ90_011277</name>
</gene>
<accession>A0A0W8FDR0</accession>
<dbReference type="EMBL" id="LNQE01001336">
    <property type="protein sequence ID" value="KUG18996.1"/>
    <property type="molecule type" value="Genomic_DNA"/>
</dbReference>
<protein>
    <submittedName>
        <fullName evidence="1">Uncharacterized protein</fullName>
    </submittedName>
</protein>
<sequence>MWRNAGLQGGSAGGIDDRRQYGIPVIDRFFLTAWIPEGHRYTG</sequence>
<name>A0A0W8FDR0_9ZZZZ</name>
<proteinExistence type="predicted"/>
<evidence type="ECO:0000313" key="1">
    <source>
        <dbReference type="EMBL" id="KUG18996.1"/>
    </source>
</evidence>